<feature type="transmembrane region" description="Helical" evidence="1">
    <location>
        <begin position="68"/>
        <end position="86"/>
    </location>
</feature>
<dbReference type="Pfam" id="PF04892">
    <property type="entry name" value="VanZ"/>
    <property type="match status" value="1"/>
</dbReference>
<keyword evidence="1" id="KW-1133">Transmembrane helix</keyword>
<comment type="caution">
    <text evidence="3">The sequence shown here is derived from an EMBL/GenBank/DDBJ whole genome shotgun (WGS) entry which is preliminary data.</text>
</comment>
<name>A0ABV4TL62_9FLAO</name>
<evidence type="ECO:0000256" key="1">
    <source>
        <dbReference type="SAM" id="Phobius"/>
    </source>
</evidence>
<dbReference type="InterPro" id="IPR006976">
    <property type="entry name" value="VanZ-like"/>
</dbReference>
<dbReference type="EMBL" id="JBCFQK010000004">
    <property type="protein sequence ID" value="MFA9193652.1"/>
    <property type="molecule type" value="Genomic_DNA"/>
</dbReference>
<dbReference type="PANTHER" id="PTHR28008">
    <property type="entry name" value="DOMAIN PROTEIN, PUTATIVE (AFU_ORTHOLOGUE AFUA_3G10980)-RELATED"/>
    <property type="match status" value="1"/>
</dbReference>
<organism evidence="3 4">
    <name type="scientific">Flavobacterium magnesitis</name>
    <dbReference type="NCBI Taxonomy" id="3138077"/>
    <lineage>
        <taxon>Bacteria</taxon>
        <taxon>Pseudomonadati</taxon>
        <taxon>Bacteroidota</taxon>
        <taxon>Flavobacteriia</taxon>
        <taxon>Flavobacteriales</taxon>
        <taxon>Flavobacteriaceae</taxon>
        <taxon>Flavobacterium</taxon>
    </lineage>
</organism>
<evidence type="ECO:0000259" key="2">
    <source>
        <dbReference type="Pfam" id="PF04892"/>
    </source>
</evidence>
<keyword evidence="4" id="KW-1185">Reference proteome</keyword>
<protein>
    <submittedName>
        <fullName evidence="3">VanZ family protein</fullName>
    </submittedName>
</protein>
<feature type="transmembrane region" description="Helical" evidence="1">
    <location>
        <begin position="40"/>
        <end position="56"/>
    </location>
</feature>
<dbReference type="PANTHER" id="PTHR28008:SF1">
    <property type="entry name" value="DOMAIN PROTEIN, PUTATIVE (AFU_ORTHOLOGUE AFUA_3G10980)-RELATED"/>
    <property type="match status" value="1"/>
</dbReference>
<keyword evidence="1" id="KW-0472">Membrane</keyword>
<accession>A0ABV4TL62</accession>
<evidence type="ECO:0000313" key="4">
    <source>
        <dbReference type="Proteomes" id="UP001574170"/>
    </source>
</evidence>
<dbReference type="Proteomes" id="UP001574170">
    <property type="component" value="Unassembled WGS sequence"/>
</dbReference>
<proteinExistence type="predicted"/>
<feature type="transmembrane region" description="Helical" evidence="1">
    <location>
        <begin position="98"/>
        <end position="118"/>
    </location>
</feature>
<evidence type="ECO:0000313" key="3">
    <source>
        <dbReference type="EMBL" id="MFA9193652.1"/>
    </source>
</evidence>
<dbReference type="RefSeq" id="WP_373390753.1">
    <property type="nucleotide sequence ID" value="NZ_JBCFQK010000004.1"/>
</dbReference>
<keyword evidence="1" id="KW-0812">Transmembrane</keyword>
<sequence length="129" mass="14997">MLKKICLGAAFIWTGIILCLCLVRMSELPAITIPYVDKIVHAFFYFLFSLLWFYALRFYFNKQRRAKLLMIVFFLALFFGIAIELFQNYLTTYRNGDVLDVIANTSGSLLAIFVIILLDKKDFLSKISK</sequence>
<dbReference type="NCBIfam" id="NF037970">
    <property type="entry name" value="vanZ_1"/>
    <property type="match status" value="1"/>
</dbReference>
<feature type="domain" description="VanZ-like" evidence="2">
    <location>
        <begin position="36"/>
        <end position="118"/>
    </location>
</feature>
<gene>
    <name evidence="3" type="ORF">AAGV33_04480</name>
</gene>
<reference evidence="3 4" key="1">
    <citation type="submission" date="2024-04" db="EMBL/GenBank/DDBJ databases">
        <title>New Clade of Flavobacterium.</title>
        <authorList>
            <person name="Matos L."/>
            <person name="Proenca D.N."/>
            <person name="Fransisco R.M."/>
            <person name="Chung A.P."/>
            <person name="Maccario L."/>
            <person name="Sorensen S.J."/>
            <person name="Morais P.V."/>
        </authorList>
    </citation>
    <scope>NUCLEOTIDE SEQUENCE [LARGE SCALE GENOMIC DNA]</scope>
    <source>
        <strain evidence="3 4">FBOR7N2.3</strain>
    </source>
</reference>